<sequence length="64" mass="7460">MSLQSKSTIEKPLQNLTVYRNDAIELVDVMQLEEDSKLNMNDRSRQIADIISDIESKLEDEYRS</sequence>
<accession>A0A1J9Q3W1</accession>
<organism evidence="1 2">
    <name type="scientific">Emergomyces pasteurianus Ep9510</name>
    <dbReference type="NCBI Taxonomy" id="1447872"/>
    <lineage>
        <taxon>Eukaryota</taxon>
        <taxon>Fungi</taxon>
        <taxon>Dikarya</taxon>
        <taxon>Ascomycota</taxon>
        <taxon>Pezizomycotina</taxon>
        <taxon>Eurotiomycetes</taxon>
        <taxon>Eurotiomycetidae</taxon>
        <taxon>Onygenales</taxon>
        <taxon>Ajellomycetaceae</taxon>
        <taxon>Emergomyces</taxon>
    </lineage>
</organism>
<protein>
    <submittedName>
        <fullName evidence="1">Uncharacterized protein</fullName>
    </submittedName>
</protein>
<dbReference type="AlphaFoldDB" id="A0A1J9Q3W1"/>
<reference evidence="1 2" key="1">
    <citation type="submission" date="2015-07" db="EMBL/GenBank/DDBJ databases">
        <title>Emmonsia species relationships and genome sequence.</title>
        <authorList>
            <consortium name="The Broad Institute Genomics Platform"/>
            <person name="Cuomo C.A."/>
            <person name="Munoz J.F."/>
            <person name="Imamovic A."/>
            <person name="Priest M.E."/>
            <person name="Young S."/>
            <person name="Clay O.K."/>
            <person name="McEwen J.G."/>
        </authorList>
    </citation>
    <scope>NUCLEOTIDE SEQUENCE [LARGE SCALE GENOMIC DNA]</scope>
    <source>
        <strain evidence="1 2">UAMH 9510</strain>
    </source>
</reference>
<keyword evidence="2" id="KW-1185">Reference proteome</keyword>
<name>A0A1J9Q3W1_9EURO</name>
<dbReference type="Proteomes" id="UP000182235">
    <property type="component" value="Unassembled WGS sequence"/>
</dbReference>
<dbReference type="EMBL" id="LGRN01000740">
    <property type="protein sequence ID" value="OJD10620.1"/>
    <property type="molecule type" value="Genomic_DNA"/>
</dbReference>
<evidence type="ECO:0000313" key="2">
    <source>
        <dbReference type="Proteomes" id="UP000182235"/>
    </source>
</evidence>
<dbReference type="OrthoDB" id="4207703at2759"/>
<comment type="caution">
    <text evidence="1">The sequence shown here is derived from an EMBL/GenBank/DDBJ whole genome shotgun (WGS) entry which is preliminary data.</text>
</comment>
<gene>
    <name evidence="1" type="ORF">AJ78_08422</name>
</gene>
<evidence type="ECO:0000313" key="1">
    <source>
        <dbReference type="EMBL" id="OJD10620.1"/>
    </source>
</evidence>
<proteinExistence type="predicted"/>